<accession>A0A3T1DAS7</accession>
<dbReference type="PROSITE" id="PS51186">
    <property type="entry name" value="GNAT"/>
    <property type="match status" value="1"/>
</dbReference>
<keyword evidence="2" id="KW-0012">Acyltransferase</keyword>
<dbReference type="Gene3D" id="3.40.630.30">
    <property type="match status" value="1"/>
</dbReference>
<reference evidence="4 5" key="1">
    <citation type="submission" date="2019-01" db="EMBL/GenBank/DDBJ databases">
        <title>Complete genome sequence of Cohnella hallensis HS21 isolated from Korean fir (Abies koreana) rhizospheric soil.</title>
        <authorList>
            <person name="Jiang L."/>
            <person name="Kang S.W."/>
            <person name="Kim S."/>
            <person name="Jung J."/>
            <person name="Kim C.Y."/>
            <person name="Kim D.H."/>
            <person name="Kim S.W."/>
            <person name="Lee J."/>
        </authorList>
    </citation>
    <scope>NUCLEOTIDE SEQUENCE [LARGE SCALE GENOMIC DNA]</scope>
    <source>
        <strain evidence="4 5">HS21</strain>
    </source>
</reference>
<keyword evidence="5" id="KW-1185">Reference proteome</keyword>
<gene>
    <name evidence="4" type="ORF">KCTCHS21_46250</name>
</gene>
<evidence type="ECO:0000256" key="2">
    <source>
        <dbReference type="ARBA" id="ARBA00023315"/>
    </source>
</evidence>
<dbReference type="CDD" id="cd04301">
    <property type="entry name" value="NAT_SF"/>
    <property type="match status" value="1"/>
</dbReference>
<evidence type="ECO:0000256" key="1">
    <source>
        <dbReference type="ARBA" id="ARBA00022679"/>
    </source>
</evidence>
<dbReference type="EMBL" id="AP019400">
    <property type="protein sequence ID" value="BBI35226.1"/>
    <property type="molecule type" value="Genomic_DNA"/>
</dbReference>
<dbReference type="Proteomes" id="UP000289856">
    <property type="component" value="Chromosome"/>
</dbReference>
<dbReference type="Pfam" id="PF00583">
    <property type="entry name" value="Acetyltransf_1"/>
    <property type="match status" value="1"/>
</dbReference>
<dbReference type="InterPro" id="IPR050832">
    <property type="entry name" value="Bact_Acetyltransf"/>
</dbReference>
<evidence type="ECO:0000313" key="4">
    <source>
        <dbReference type="EMBL" id="BBI35226.1"/>
    </source>
</evidence>
<dbReference type="OrthoDB" id="9796381at2"/>
<dbReference type="PANTHER" id="PTHR43877">
    <property type="entry name" value="AMINOALKYLPHOSPHONATE N-ACETYLTRANSFERASE-RELATED-RELATED"/>
    <property type="match status" value="1"/>
</dbReference>
<organism evidence="4 5">
    <name type="scientific">Cohnella abietis</name>
    <dbReference type="NCBI Taxonomy" id="2507935"/>
    <lineage>
        <taxon>Bacteria</taxon>
        <taxon>Bacillati</taxon>
        <taxon>Bacillota</taxon>
        <taxon>Bacilli</taxon>
        <taxon>Bacillales</taxon>
        <taxon>Paenibacillaceae</taxon>
        <taxon>Cohnella</taxon>
    </lineage>
</organism>
<keyword evidence="1" id="KW-0808">Transferase</keyword>
<dbReference type="RefSeq" id="WP_157994105.1">
    <property type="nucleotide sequence ID" value="NZ_AP019400.1"/>
</dbReference>
<evidence type="ECO:0000313" key="5">
    <source>
        <dbReference type="Proteomes" id="UP000289856"/>
    </source>
</evidence>
<evidence type="ECO:0000259" key="3">
    <source>
        <dbReference type="PROSITE" id="PS51186"/>
    </source>
</evidence>
<feature type="domain" description="N-acetyltransferase" evidence="3">
    <location>
        <begin position="13"/>
        <end position="175"/>
    </location>
</feature>
<dbReference type="InterPro" id="IPR016181">
    <property type="entry name" value="Acyl_CoA_acyltransferase"/>
</dbReference>
<dbReference type="AlphaFoldDB" id="A0A3T1DAS7"/>
<protein>
    <recommendedName>
        <fullName evidence="3">N-acetyltransferase domain-containing protein</fullName>
    </recommendedName>
</protein>
<dbReference type="GO" id="GO:0016747">
    <property type="term" value="F:acyltransferase activity, transferring groups other than amino-acyl groups"/>
    <property type="evidence" value="ECO:0007669"/>
    <property type="project" value="InterPro"/>
</dbReference>
<dbReference type="InterPro" id="IPR000182">
    <property type="entry name" value="GNAT_dom"/>
</dbReference>
<dbReference type="KEGG" id="cohn:KCTCHS21_46250"/>
<proteinExistence type="predicted"/>
<sequence length="175" mass="19418">MSVADYPVKKNNIQIRDAITEDYDSVIQVLQDAWEKYSLLHPDISELLKQSLLSYAEPGPQERIVAELEGQIVGTAEIFHSADSAYDGYKQAIATPILRRLAVLPEWQGKGIATQLIQESAKRAIKAGASSLYLHTSAESNASAVRLYEQLGFTRSSDQDINQGVYSIEGYRLDL</sequence>
<name>A0A3T1DAS7_9BACL</name>
<dbReference type="SUPFAM" id="SSF55729">
    <property type="entry name" value="Acyl-CoA N-acyltransferases (Nat)"/>
    <property type="match status" value="1"/>
</dbReference>